<protein>
    <recommendedName>
        <fullName evidence="6">RING-type domain-containing protein</fullName>
    </recommendedName>
</protein>
<organism evidence="7 8">
    <name type="scientific">Allacma fusca</name>
    <dbReference type="NCBI Taxonomy" id="39272"/>
    <lineage>
        <taxon>Eukaryota</taxon>
        <taxon>Metazoa</taxon>
        <taxon>Ecdysozoa</taxon>
        <taxon>Arthropoda</taxon>
        <taxon>Hexapoda</taxon>
        <taxon>Collembola</taxon>
        <taxon>Symphypleona</taxon>
        <taxon>Sminthuridae</taxon>
        <taxon>Allacma</taxon>
    </lineage>
</organism>
<comment type="caution">
    <text evidence="7">The sequence shown here is derived from an EMBL/GenBank/DDBJ whole genome shotgun (WGS) entry which is preliminary data.</text>
</comment>
<feature type="compositionally biased region" description="Pro residues" evidence="5">
    <location>
        <begin position="202"/>
        <end position="223"/>
    </location>
</feature>
<dbReference type="GO" id="GO:0005737">
    <property type="term" value="C:cytoplasm"/>
    <property type="evidence" value="ECO:0007669"/>
    <property type="project" value="TreeGrafter"/>
</dbReference>
<dbReference type="GO" id="GO:0061630">
    <property type="term" value="F:ubiquitin protein ligase activity"/>
    <property type="evidence" value="ECO:0007669"/>
    <property type="project" value="TreeGrafter"/>
</dbReference>
<gene>
    <name evidence="7" type="ORF">AFUS01_LOCUS46188</name>
</gene>
<sequence length="230" mass="25955">MTLRESEYECPICFDELSTPIFQCYEGHLLCQICIEKVTTCPFCKEQIPPRRIRNREIEKVISLSTEKENHKRTKKHSSAVRDENVKHSRASSSRNNPQGLTIKIHEVRSVFSSTYRPAGFSPPTQTMFKHGLEIDGKASPHRSIITYGNNNNIPTYFPISDGIVERLSCPSGNSSRGFRPPHLSVALSDRQNLINFVDEVPPLPSPPPTDLLSFPIPPPLPPRKNRPSV</sequence>
<dbReference type="PANTHER" id="PTHR45877:SF2">
    <property type="entry name" value="E3 UBIQUITIN-PROTEIN LIGASE SINA-RELATED"/>
    <property type="match status" value="1"/>
</dbReference>
<dbReference type="GO" id="GO:0043161">
    <property type="term" value="P:proteasome-mediated ubiquitin-dependent protein catabolic process"/>
    <property type="evidence" value="ECO:0007669"/>
    <property type="project" value="TreeGrafter"/>
</dbReference>
<evidence type="ECO:0000256" key="4">
    <source>
        <dbReference type="PROSITE-ProRule" id="PRU00175"/>
    </source>
</evidence>
<proteinExistence type="predicted"/>
<evidence type="ECO:0000256" key="1">
    <source>
        <dbReference type="ARBA" id="ARBA00022723"/>
    </source>
</evidence>
<dbReference type="OrthoDB" id="6677380at2759"/>
<keyword evidence="8" id="KW-1185">Reference proteome</keyword>
<feature type="region of interest" description="Disordered" evidence="5">
    <location>
        <begin position="64"/>
        <end position="98"/>
    </location>
</feature>
<evidence type="ECO:0000313" key="7">
    <source>
        <dbReference type="EMBL" id="CAG7837009.1"/>
    </source>
</evidence>
<evidence type="ECO:0000256" key="5">
    <source>
        <dbReference type="SAM" id="MobiDB-lite"/>
    </source>
</evidence>
<dbReference type="GO" id="GO:0031624">
    <property type="term" value="F:ubiquitin conjugating enzyme binding"/>
    <property type="evidence" value="ECO:0007669"/>
    <property type="project" value="TreeGrafter"/>
</dbReference>
<dbReference type="InterPro" id="IPR004162">
    <property type="entry name" value="SINA-like_animal"/>
</dbReference>
<feature type="region of interest" description="Disordered" evidence="5">
    <location>
        <begin position="201"/>
        <end position="230"/>
    </location>
</feature>
<reference evidence="7" key="1">
    <citation type="submission" date="2021-06" db="EMBL/GenBank/DDBJ databases">
        <authorList>
            <person name="Hodson N. C."/>
            <person name="Mongue J. A."/>
            <person name="Jaron S. K."/>
        </authorList>
    </citation>
    <scope>NUCLEOTIDE SEQUENCE</scope>
</reference>
<dbReference type="EMBL" id="CAJVCH010571241">
    <property type="protein sequence ID" value="CAG7837009.1"/>
    <property type="molecule type" value="Genomic_DNA"/>
</dbReference>
<accession>A0A8J2LQR8</accession>
<dbReference type="PANTHER" id="PTHR45877">
    <property type="entry name" value="E3 UBIQUITIN-PROTEIN LIGASE SIAH2"/>
    <property type="match status" value="1"/>
</dbReference>
<dbReference type="InterPro" id="IPR001841">
    <property type="entry name" value="Znf_RING"/>
</dbReference>
<evidence type="ECO:0000313" key="8">
    <source>
        <dbReference type="Proteomes" id="UP000708208"/>
    </source>
</evidence>
<name>A0A8J2LQR8_9HEXA</name>
<dbReference type="GO" id="GO:0008270">
    <property type="term" value="F:zinc ion binding"/>
    <property type="evidence" value="ECO:0007669"/>
    <property type="project" value="UniProtKB-KW"/>
</dbReference>
<keyword evidence="1" id="KW-0479">Metal-binding</keyword>
<dbReference type="Proteomes" id="UP000708208">
    <property type="component" value="Unassembled WGS sequence"/>
</dbReference>
<keyword evidence="2 4" id="KW-0863">Zinc-finger</keyword>
<feature type="domain" description="RING-type" evidence="6">
    <location>
        <begin position="10"/>
        <end position="45"/>
    </location>
</feature>
<dbReference type="AlphaFoldDB" id="A0A8J2LQR8"/>
<dbReference type="Pfam" id="PF21362">
    <property type="entry name" value="Sina_RING"/>
    <property type="match status" value="1"/>
</dbReference>
<evidence type="ECO:0000259" key="6">
    <source>
        <dbReference type="PROSITE" id="PS50089"/>
    </source>
</evidence>
<dbReference type="InterPro" id="IPR049548">
    <property type="entry name" value="Sina-like_RING"/>
</dbReference>
<evidence type="ECO:0000256" key="3">
    <source>
        <dbReference type="ARBA" id="ARBA00022833"/>
    </source>
</evidence>
<evidence type="ECO:0000256" key="2">
    <source>
        <dbReference type="ARBA" id="ARBA00022771"/>
    </source>
</evidence>
<dbReference type="PROSITE" id="PS50089">
    <property type="entry name" value="ZF_RING_2"/>
    <property type="match status" value="1"/>
</dbReference>
<keyword evidence="3" id="KW-0862">Zinc</keyword>